<reference evidence="2" key="2">
    <citation type="submission" date="2023-05" db="EMBL/GenBank/DDBJ databases">
        <authorList>
            <person name="Schelkunov M.I."/>
        </authorList>
    </citation>
    <scope>NUCLEOTIDE SEQUENCE</scope>
    <source>
        <strain evidence="2">Hsosn_3</strain>
        <tissue evidence="2">Leaf</tissue>
    </source>
</reference>
<keyword evidence="3" id="KW-1185">Reference proteome</keyword>
<name>A0AAD8I273_9APIA</name>
<gene>
    <name evidence="2" type="ORF">POM88_032433</name>
</gene>
<reference evidence="2" key="1">
    <citation type="submission" date="2023-02" db="EMBL/GenBank/DDBJ databases">
        <title>Genome of toxic invasive species Heracleum sosnowskyi carries increased number of genes despite the absence of recent whole-genome duplications.</title>
        <authorList>
            <person name="Schelkunov M."/>
            <person name="Shtratnikova V."/>
            <person name="Makarenko M."/>
            <person name="Klepikova A."/>
            <person name="Omelchenko D."/>
            <person name="Novikova G."/>
            <person name="Obukhova E."/>
            <person name="Bogdanov V."/>
            <person name="Penin A."/>
            <person name="Logacheva M."/>
        </authorList>
    </citation>
    <scope>NUCLEOTIDE SEQUENCE</scope>
    <source>
        <strain evidence="2">Hsosn_3</strain>
        <tissue evidence="2">Leaf</tissue>
    </source>
</reference>
<organism evidence="2 3">
    <name type="scientific">Heracleum sosnowskyi</name>
    <dbReference type="NCBI Taxonomy" id="360622"/>
    <lineage>
        <taxon>Eukaryota</taxon>
        <taxon>Viridiplantae</taxon>
        <taxon>Streptophyta</taxon>
        <taxon>Embryophyta</taxon>
        <taxon>Tracheophyta</taxon>
        <taxon>Spermatophyta</taxon>
        <taxon>Magnoliopsida</taxon>
        <taxon>eudicotyledons</taxon>
        <taxon>Gunneridae</taxon>
        <taxon>Pentapetalae</taxon>
        <taxon>asterids</taxon>
        <taxon>campanulids</taxon>
        <taxon>Apiales</taxon>
        <taxon>Apiaceae</taxon>
        <taxon>Apioideae</taxon>
        <taxon>apioid superclade</taxon>
        <taxon>Tordylieae</taxon>
        <taxon>Tordyliinae</taxon>
        <taxon>Heracleum</taxon>
    </lineage>
</organism>
<proteinExistence type="predicted"/>
<dbReference type="EMBL" id="JAUIZM010000007">
    <property type="protein sequence ID" value="KAK1376240.1"/>
    <property type="molecule type" value="Genomic_DNA"/>
</dbReference>
<feature type="region of interest" description="Disordered" evidence="1">
    <location>
        <begin position="64"/>
        <end position="83"/>
    </location>
</feature>
<dbReference type="PANTHER" id="PTHR37697">
    <property type="entry name" value="AP2-LIKE ETHYLENE-RESPONSIVE TRANSCRIPTION FACTOR SNZ"/>
    <property type="match status" value="1"/>
</dbReference>
<sequence length="155" mass="17554">MEMNEDNNTTPSISNLIASLEQATQMAKQLQITSNPSHLLQIYSSLQSTNTHLSSFLFSHTPSPITPAIPTTENLQSDEPMEGGEDVEVEQADHNTTIDRVEERFKDCCIRNKRLKRQLSPASAEQRVHECSGNVEFDPYVTKMRALDLIYQFHC</sequence>
<dbReference type="Proteomes" id="UP001237642">
    <property type="component" value="Unassembled WGS sequence"/>
</dbReference>
<evidence type="ECO:0000256" key="1">
    <source>
        <dbReference type="SAM" id="MobiDB-lite"/>
    </source>
</evidence>
<accession>A0AAD8I273</accession>
<dbReference type="PANTHER" id="PTHR37697:SF2">
    <property type="entry name" value="AP2-LIKE ETHYLENE-RESPONSIVE TRANSCRIPTION FACTOR SNZ"/>
    <property type="match status" value="1"/>
</dbReference>
<comment type="caution">
    <text evidence="2">The sequence shown here is derived from an EMBL/GenBank/DDBJ whole genome shotgun (WGS) entry which is preliminary data.</text>
</comment>
<evidence type="ECO:0000313" key="2">
    <source>
        <dbReference type="EMBL" id="KAK1376240.1"/>
    </source>
</evidence>
<evidence type="ECO:0000313" key="3">
    <source>
        <dbReference type="Proteomes" id="UP001237642"/>
    </source>
</evidence>
<dbReference type="AlphaFoldDB" id="A0AAD8I273"/>
<protein>
    <submittedName>
        <fullName evidence="2">AP2/ERF transcription factor SNZ</fullName>
    </submittedName>
</protein>